<dbReference type="EMBL" id="JAFFZM010000006">
    <property type="protein sequence ID" value="MBO8199126.1"/>
    <property type="molecule type" value="Genomic_DNA"/>
</dbReference>
<evidence type="ECO:0000256" key="1">
    <source>
        <dbReference type="ARBA" id="ARBA00004191"/>
    </source>
</evidence>
<evidence type="ECO:0000256" key="7">
    <source>
        <dbReference type="PROSITE-ProRule" id="PRU01232"/>
    </source>
</evidence>
<reference evidence="12 13" key="1">
    <citation type="submission" date="2021-02" db="EMBL/GenBank/DDBJ databases">
        <title>Streptomyces spirodelae sp. nov., isolated from duckweed.</title>
        <authorList>
            <person name="Saimee Y."/>
            <person name="Duangmal K."/>
        </authorList>
    </citation>
    <scope>NUCLEOTIDE SEQUENCE [LARGE SCALE GENOMIC DNA]</scope>
    <source>
        <strain evidence="12 13">DSM 42105</strain>
    </source>
</reference>
<keyword evidence="9" id="KW-1133">Transmembrane helix</keyword>
<comment type="subcellular location">
    <subcellularLocation>
        <location evidence="1">Secreted</location>
        <location evidence="1">Cell wall</location>
    </subcellularLocation>
</comment>
<keyword evidence="4 10" id="KW-0732">Signal</keyword>
<feature type="signal peptide" evidence="10">
    <location>
        <begin position="1"/>
        <end position="28"/>
    </location>
</feature>
<dbReference type="PROSITE" id="PS51884">
    <property type="entry name" value="CHAPLIN"/>
    <property type="match status" value="1"/>
</dbReference>
<sequence>MRKVLSKSLLTAAATTGALAGAAGYAQADAGAGGGAAGSPGVGSGNVVQAPVHVPASVCGNTVNIVALLNPAFGNKCVNGHTPAKTPPHHHKPREEPKQPPKQQTEEEPPENAQERPPERAPEKPAEPVENRGEKPADPDAGERAPEAEKAVTPVDAGEAAPTAPRAAEPERTPSEALAETGGSGVWGTAALGVGTLLGGVVLYRRSTRLHA</sequence>
<keyword evidence="2" id="KW-0134">Cell wall</keyword>
<keyword evidence="9" id="KW-0812">Transmembrane</keyword>
<dbReference type="Proteomes" id="UP000721954">
    <property type="component" value="Unassembled WGS sequence"/>
</dbReference>
<feature type="compositionally biased region" description="Basic and acidic residues" evidence="8">
    <location>
        <begin position="113"/>
        <end position="150"/>
    </location>
</feature>
<evidence type="ECO:0000256" key="6">
    <source>
        <dbReference type="ARBA" id="ARBA00023087"/>
    </source>
</evidence>
<evidence type="ECO:0000256" key="4">
    <source>
        <dbReference type="ARBA" id="ARBA00022729"/>
    </source>
</evidence>
<evidence type="ECO:0000256" key="5">
    <source>
        <dbReference type="ARBA" id="ARBA00022889"/>
    </source>
</evidence>
<evidence type="ECO:0000256" key="10">
    <source>
        <dbReference type="SAM" id="SignalP"/>
    </source>
</evidence>
<keyword evidence="6 7" id="KW-0034">Amyloid</keyword>
<proteinExistence type="predicted"/>
<gene>
    <name evidence="12" type="ORF">JW613_12525</name>
</gene>
<evidence type="ECO:0000313" key="13">
    <source>
        <dbReference type="Proteomes" id="UP000721954"/>
    </source>
</evidence>
<dbReference type="Pfam" id="PF03777">
    <property type="entry name" value="ChpA-C"/>
    <property type="match status" value="1"/>
</dbReference>
<evidence type="ECO:0000256" key="9">
    <source>
        <dbReference type="SAM" id="Phobius"/>
    </source>
</evidence>
<organism evidence="12 13">
    <name type="scientific">Streptomyces smyrnaeus</name>
    <dbReference type="NCBI Taxonomy" id="1387713"/>
    <lineage>
        <taxon>Bacteria</taxon>
        <taxon>Bacillati</taxon>
        <taxon>Actinomycetota</taxon>
        <taxon>Actinomycetes</taxon>
        <taxon>Kitasatosporales</taxon>
        <taxon>Streptomycetaceae</taxon>
        <taxon>Streptomyces</taxon>
    </lineage>
</organism>
<keyword evidence="3" id="KW-0964">Secreted</keyword>
<keyword evidence="5" id="KW-0130">Cell adhesion</keyword>
<dbReference type="GeneID" id="96259438"/>
<evidence type="ECO:0000256" key="8">
    <source>
        <dbReference type="SAM" id="MobiDB-lite"/>
    </source>
</evidence>
<feature type="domain" description="Chaplin" evidence="11">
    <location>
        <begin position="39"/>
        <end position="79"/>
    </location>
</feature>
<protein>
    <submittedName>
        <fullName evidence="12">DUF320 domain-containing protein</fullName>
    </submittedName>
</protein>
<keyword evidence="13" id="KW-1185">Reference proteome</keyword>
<evidence type="ECO:0000259" key="11">
    <source>
        <dbReference type="PROSITE" id="PS51884"/>
    </source>
</evidence>
<feature type="transmembrane region" description="Helical" evidence="9">
    <location>
        <begin position="185"/>
        <end position="204"/>
    </location>
</feature>
<evidence type="ECO:0000256" key="2">
    <source>
        <dbReference type="ARBA" id="ARBA00022512"/>
    </source>
</evidence>
<comment type="caution">
    <text evidence="12">The sequence shown here is derived from an EMBL/GenBank/DDBJ whole genome shotgun (WGS) entry which is preliminary data.</text>
</comment>
<evidence type="ECO:0000256" key="3">
    <source>
        <dbReference type="ARBA" id="ARBA00022525"/>
    </source>
</evidence>
<feature type="region of interest" description="Disordered" evidence="8">
    <location>
        <begin position="79"/>
        <end position="185"/>
    </location>
</feature>
<evidence type="ECO:0000313" key="12">
    <source>
        <dbReference type="EMBL" id="MBO8199126.1"/>
    </source>
</evidence>
<name>A0ABS3XUY5_9ACTN</name>
<dbReference type="RefSeq" id="WP_209210865.1">
    <property type="nucleotide sequence ID" value="NZ_JAFFZM010000006.1"/>
</dbReference>
<accession>A0ABS3XUY5</accession>
<dbReference type="InterPro" id="IPR005528">
    <property type="entry name" value="ChpA-H"/>
</dbReference>
<feature type="chain" id="PRO_5045127779" evidence="10">
    <location>
        <begin position="29"/>
        <end position="212"/>
    </location>
</feature>
<keyword evidence="9" id="KW-0472">Membrane</keyword>